<feature type="domain" description="Leucine-binding protein" evidence="4">
    <location>
        <begin position="37"/>
        <end position="348"/>
    </location>
</feature>
<accession>A0A2H0N3U5</accession>
<dbReference type="SUPFAM" id="SSF53822">
    <property type="entry name" value="Periplasmic binding protein-like I"/>
    <property type="match status" value="1"/>
</dbReference>
<dbReference type="PROSITE" id="PS51257">
    <property type="entry name" value="PROKAR_LIPOPROTEIN"/>
    <property type="match status" value="1"/>
</dbReference>
<comment type="similarity">
    <text evidence="1">Belongs to the leucine-binding protein family.</text>
</comment>
<evidence type="ECO:0000313" key="5">
    <source>
        <dbReference type="EMBL" id="PIR03573.1"/>
    </source>
</evidence>
<proteinExistence type="inferred from homology"/>
<dbReference type="Proteomes" id="UP000229600">
    <property type="component" value="Unassembled WGS sequence"/>
</dbReference>
<comment type="caution">
    <text evidence="5">The sequence shown here is derived from an EMBL/GenBank/DDBJ whole genome shotgun (WGS) entry which is preliminary data.</text>
</comment>
<protein>
    <recommendedName>
        <fullName evidence="4">Leucine-binding protein domain-containing protein</fullName>
    </recommendedName>
</protein>
<name>A0A2H0N3U5_9BACT</name>
<organism evidence="5 6">
    <name type="scientific">Candidatus Magasanikbacteria bacterium CG11_big_fil_rev_8_21_14_0_20_39_34</name>
    <dbReference type="NCBI Taxonomy" id="1974653"/>
    <lineage>
        <taxon>Bacteria</taxon>
        <taxon>Candidatus Magasanikiibacteriota</taxon>
    </lineage>
</organism>
<dbReference type="CDD" id="cd19984">
    <property type="entry name" value="PBP1_ABC_ligand_binding-like"/>
    <property type="match status" value="1"/>
</dbReference>
<dbReference type="EMBL" id="PCWN01000011">
    <property type="protein sequence ID" value="PIR03573.1"/>
    <property type="molecule type" value="Genomic_DNA"/>
</dbReference>
<keyword evidence="2 3" id="KW-0732">Signal</keyword>
<dbReference type="InterPro" id="IPR051010">
    <property type="entry name" value="BCAA_transport"/>
</dbReference>
<dbReference type="InterPro" id="IPR028082">
    <property type="entry name" value="Peripla_BP_I"/>
</dbReference>
<evidence type="ECO:0000256" key="3">
    <source>
        <dbReference type="SAM" id="SignalP"/>
    </source>
</evidence>
<feature type="chain" id="PRO_5013648261" description="Leucine-binding protein domain-containing protein" evidence="3">
    <location>
        <begin position="23"/>
        <end position="372"/>
    </location>
</feature>
<feature type="signal peptide" evidence="3">
    <location>
        <begin position="1"/>
        <end position="22"/>
    </location>
</feature>
<dbReference type="Gene3D" id="3.40.50.2300">
    <property type="match status" value="2"/>
</dbReference>
<dbReference type="InterPro" id="IPR028081">
    <property type="entry name" value="Leu-bd"/>
</dbReference>
<evidence type="ECO:0000313" key="6">
    <source>
        <dbReference type="Proteomes" id="UP000229600"/>
    </source>
</evidence>
<evidence type="ECO:0000256" key="2">
    <source>
        <dbReference type="ARBA" id="ARBA00022729"/>
    </source>
</evidence>
<dbReference type="Pfam" id="PF13458">
    <property type="entry name" value="Peripla_BP_6"/>
    <property type="match status" value="1"/>
</dbReference>
<evidence type="ECO:0000256" key="1">
    <source>
        <dbReference type="ARBA" id="ARBA00010062"/>
    </source>
</evidence>
<evidence type="ECO:0000259" key="4">
    <source>
        <dbReference type="Pfam" id="PF13458"/>
    </source>
</evidence>
<reference evidence="5 6" key="1">
    <citation type="submission" date="2017-09" db="EMBL/GenBank/DDBJ databases">
        <title>Depth-based differentiation of microbial function through sediment-hosted aquifers and enrichment of novel symbionts in the deep terrestrial subsurface.</title>
        <authorList>
            <person name="Probst A.J."/>
            <person name="Ladd B."/>
            <person name="Jarett J.K."/>
            <person name="Geller-Mcgrath D.E."/>
            <person name="Sieber C.M."/>
            <person name="Emerson J.B."/>
            <person name="Anantharaman K."/>
            <person name="Thomas B.C."/>
            <person name="Malmstrom R."/>
            <person name="Stieglmeier M."/>
            <person name="Klingl A."/>
            <person name="Woyke T."/>
            <person name="Ryan C.M."/>
            <person name="Banfield J.F."/>
        </authorList>
    </citation>
    <scope>NUCLEOTIDE SEQUENCE [LARGE SCALE GENOMIC DNA]</scope>
    <source>
        <strain evidence="5">CG11_big_fil_rev_8_21_14_0_20_39_34</strain>
    </source>
</reference>
<dbReference type="AlphaFoldDB" id="A0A2H0N3U5"/>
<dbReference type="PANTHER" id="PTHR30483">
    <property type="entry name" value="LEUCINE-SPECIFIC-BINDING PROTEIN"/>
    <property type="match status" value="1"/>
</dbReference>
<sequence length="372" mass="41357">MNRRRVMLFVLLLLAGMGCSRLNTQDIKEDSSQEKETITVGYIGPQSGDSAIIGEANVAGVKIAFQKLQEDLGKDLNLKLIIEDDQFDERQSISAYQKLVNIDHADYILDATYGAVLSLAGQAQNDGVLLINPLDSSEELSNLSENTFSIGIYDESIGLSIADYLNNQGAKNIGVLALYDPFTDLVKGAFKERVHASVEEEGYTINDSDFRTTLLKFKQKDAIVLLGWEESGRIVKQARELGFTQEIIGIDTFASEDFRKNTQGSYNGLKFAFWQGASENAEYTKLLDAYQKTYGKDPENILFTATGYDAMRVMGQAIKECGKDTACARKNIQETKNFPGATGLITVDHDNVTRSIQETIHYYDGEQIRELK</sequence>
<dbReference type="PANTHER" id="PTHR30483:SF6">
    <property type="entry name" value="PERIPLASMIC BINDING PROTEIN OF ABC TRANSPORTER FOR NATURAL AMINO ACIDS"/>
    <property type="match status" value="1"/>
</dbReference>
<gene>
    <name evidence="5" type="ORF">COV59_05280</name>
</gene>